<dbReference type="PROSITE" id="PS51221">
    <property type="entry name" value="TTL"/>
    <property type="match status" value="1"/>
</dbReference>
<keyword evidence="6" id="KW-1185">Reference proteome</keyword>
<evidence type="ECO:0000256" key="2">
    <source>
        <dbReference type="ARBA" id="ARBA00022741"/>
    </source>
</evidence>
<dbReference type="GO" id="GO:0015631">
    <property type="term" value="F:tubulin binding"/>
    <property type="evidence" value="ECO:0007669"/>
    <property type="project" value="TreeGrafter"/>
</dbReference>
<feature type="non-terminal residue" evidence="5">
    <location>
        <position position="213"/>
    </location>
</feature>
<dbReference type="GO" id="GO:0070740">
    <property type="term" value="F:tubulin-glutamic acid ligase activity"/>
    <property type="evidence" value="ECO:0007669"/>
    <property type="project" value="TreeGrafter"/>
</dbReference>
<dbReference type="VEuPathDB" id="TriTrypDB:BSAL_41825"/>
<dbReference type="Proteomes" id="UP000051952">
    <property type="component" value="Unassembled WGS sequence"/>
</dbReference>
<evidence type="ECO:0000256" key="4">
    <source>
        <dbReference type="SAM" id="MobiDB-lite"/>
    </source>
</evidence>
<dbReference type="PANTHER" id="PTHR12241:SF155">
    <property type="entry name" value="TUBULIN-TYROSINE LIGASE FAMILY PROTEIN"/>
    <property type="match status" value="1"/>
</dbReference>
<evidence type="ECO:0000256" key="1">
    <source>
        <dbReference type="ARBA" id="ARBA00022598"/>
    </source>
</evidence>
<name>A0A0S4KK89_BODSA</name>
<accession>A0A0S4KK89</accession>
<organism evidence="5 6">
    <name type="scientific">Bodo saltans</name>
    <name type="common">Flagellated protozoan</name>
    <dbReference type="NCBI Taxonomy" id="75058"/>
    <lineage>
        <taxon>Eukaryota</taxon>
        <taxon>Discoba</taxon>
        <taxon>Euglenozoa</taxon>
        <taxon>Kinetoplastea</taxon>
        <taxon>Metakinetoplastina</taxon>
        <taxon>Eubodonida</taxon>
        <taxon>Bodonidae</taxon>
        <taxon>Bodo</taxon>
    </lineage>
</organism>
<dbReference type="OrthoDB" id="202825at2759"/>
<dbReference type="InterPro" id="IPR004344">
    <property type="entry name" value="TTL/TTLL_fam"/>
</dbReference>
<keyword evidence="3" id="KW-0067">ATP-binding</keyword>
<keyword evidence="1" id="KW-0436">Ligase</keyword>
<dbReference type="SUPFAM" id="SSF56059">
    <property type="entry name" value="Glutathione synthetase ATP-binding domain-like"/>
    <property type="match status" value="1"/>
</dbReference>
<feature type="region of interest" description="Disordered" evidence="4">
    <location>
        <begin position="1"/>
        <end position="38"/>
    </location>
</feature>
<reference evidence="6" key="1">
    <citation type="submission" date="2015-09" db="EMBL/GenBank/DDBJ databases">
        <authorList>
            <consortium name="Pathogen Informatics"/>
        </authorList>
    </citation>
    <scope>NUCLEOTIDE SEQUENCE [LARGE SCALE GENOMIC DNA]</scope>
    <source>
        <strain evidence="6">Lake Konstanz</strain>
    </source>
</reference>
<feature type="compositionally biased region" description="Polar residues" evidence="4">
    <location>
        <begin position="21"/>
        <end position="32"/>
    </location>
</feature>
<dbReference type="Gene3D" id="3.30.470.20">
    <property type="entry name" value="ATP-grasp fold, B domain"/>
    <property type="match status" value="1"/>
</dbReference>
<gene>
    <name evidence="5" type="ORF">BSAL_41825</name>
</gene>
<protein>
    <submittedName>
        <fullName evidence="5">Uncharacterized protein</fullName>
    </submittedName>
</protein>
<dbReference type="GO" id="GO:0036064">
    <property type="term" value="C:ciliary basal body"/>
    <property type="evidence" value="ECO:0007669"/>
    <property type="project" value="TreeGrafter"/>
</dbReference>
<evidence type="ECO:0000313" key="5">
    <source>
        <dbReference type="EMBL" id="CUI15406.1"/>
    </source>
</evidence>
<dbReference type="GO" id="GO:0000226">
    <property type="term" value="P:microtubule cytoskeleton organization"/>
    <property type="evidence" value="ECO:0007669"/>
    <property type="project" value="TreeGrafter"/>
</dbReference>
<keyword evidence="2" id="KW-0547">Nucleotide-binding</keyword>
<dbReference type="GO" id="GO:0005524">
    <property type="term" value="F:ATP binding"/>
    <property type="evidence" value="ECO:0007669"/>
    <property type="project" value="UniProtKB-KW"/>
</dbReference>
<sequence length="213" mass="24154">MEDSSGLQRPWRETPHALFTQPRTIGSSSKQASAGRLAEDGQQVPNCWNLWWTWGKPRVQQRAVWLLGAQYVNHIPRSWHLTKKDSLKSNVQRYLRRGTTSGVSPSSERQMFEIVPPSFALPKEYVAFASCFAETRGTWIMKTVGMSRGRGISLVSDIADVIYDAPVVVQRYIERPLTVDGGYKFDLRIYVLVTSFQPRLEAFVSTLGFARIA</sequence>
<dbReference type="EMBL" id="CYKH01002138">
    <property type="protein sequence ID" value="CUI15406.1"/>
    <property type="molecule type" value="Genomic_DNA"/>
</dbReference>
<evidence type="ECO:0000256" key="3">
    <source>
        <dbReference type="ARBA" id="ARBA00022840"/>
    </source>
</evidence>
<dbReference type="AlphaFoldDB" id="A0A0S4KK89"/>
<proteinExistence type="predicted"/>
<evidence type="ECO:0000313" key="6">
    <source>
        <dbReference type="Proteomes" id="UP000051952"/>
    </source>
</evidence>
<dbReference type="Pfam" id="PF03133">
    <property type="entry name" value="TTL"/>
    <property type="match status" value="1"/>
</dbReference>
<dbReference type="PANTHER" id="PTHR12241">
    <property type="entry name" value="TUBULIN POLYGLUTAMYLASE"/>
    <property type="match status" value="1"/>
</dbReference>